<dbReference type="Gene3D" id="3.30.70.270">
    <property type="match status" value="1"/>
</dbReference>
<dbReference type="PROSITE" id="PS50887">
    <property type="entry name" value="GGDEF"/>
    <property type="match status" value="1"/>
</dbReference>
<dbReference type="InterPro" id="IPR029016">
    <property type="entry name" value="GAF-like_dom_sf"/>
</dbReference>
<reference evidence="4" key="1">
    <citation type="submission" date="2022-12" db="EMBL/GenBank/DDBJ databases">
        <title>Paracoccus sp. EF6 isolated from a lake water.</title>
        <authorList>
            <person name="Liu H."/>
        </authorList>
    </citation>
    <scope>NUCLEOTIDE SEQUENCE</scope>
    <source>
        <strain evidence="4">EF6</strain>
    </source>
</reference>
<sequence length="331" mass="36512">MNEVVRLEANEEERLAALRRYKILDAEPEKEFDEIVTLVRSIFNISHAAINLIGSDRQWSMATASERIVPRRSCARSEAFCDYTIRGEDAMMVDDATQDPRFAQNRFVTGPVGIRSYLGVPLSTPDGYKIGALCVFGTEPRRFTEADKEVLSNLAKVVMSQFELRLTVRTDGLTGVLTRRAFLARLDLVVAENSNAPNTLVLVDLDHFKSINDQFGHPAGDIVLTRVASVMWDQARKSDSVGRLGGEEFGILLQGASLSQGQEMMSRLQAQISELSISEINGGTVTISAGVAERYQGEMCRSWIERADSALYAAKRGGRNRIVAATTVESS</sequence>
<dbReference type="NCBIfam" id="TIGR00254">
    <property type="entry name" value="GGDEF"/>
    <property type="match status" value="1"/>
</dbReference>
<dbReference type="InterPro" id="IPR000160">
    <property type="entry name" value="GGDEF_dom"/>
</dbReference>
<dbReference type="CDD" id="cd01949">
    <property type="entry name" value="GGDEF"/>
    <property type="match status" value="1"/>
</dbReference>
<dbReference type="InterPro" id="IPR003018">
    <property type="entry name" value="GAF"/>
</dbReference>
<dbReference type="SUPFAM" id="SSF55073">
    <property type="entry name" value="Nucleotide cyclase"/>
    <property type="match status" value="1"/>
</dbReference>
<dbReference type="InterPro" id="IPR029787">
    <property type="entry name" value="Nucleotide_cyclase"/>
</dbReference>
<dbReference type="EMBL" id="JAPTYD010000075">
    <property type="protein sequence ID" value="MCZ0964199.1"/>
    <property type="molecule type" value="Genomic_DNA"/>
</dbReference>
<dbReference type="InterPro" id="IPR043128">
    <property type="entry name" value="Rev_trsase/Diguanyl_cyclase"/>
</dbReference>
<dbReference type="SMART" id="SM00065">
    <property type="entry name" value="GAF"/>
    <property type="match status" value="1"/>
</dbReference>
<dbReference type="SMART" id="SM00267">
    <property type="entry name" value="GGDEF"/>
    <property type="match status" value="1"/>
</dbReference>
<dbReference type="Proteomes" id="UP001149822">
    <property type="component" value="Unassembled WGS sequence"/>
</dbReference>
<comment type="caution">
    <text evidence="4">The sequence shown here is derived from an EMBL/GenBank/DDBJ whole genome shotgun (WGS) entry which is preliminary data.</text>
</comment>
<dbReference type="Gene3D" id="3.30.450.40">
    <property type="match status" value="1"/>
</dbReference>
<evidence type="ECO:0000256" key="2">
    <source>
        <dbReference type="ARBA" id="ARBA00034247"/>
    </source>
</evidence>
<evidence type="ECO:0000259" key="3">
    <source>
        <dbReference type="PROSITE" id="PS50887"/>
    </source>
</evidence>
<dbReference type="EC" id="2.7.7.65" evidence="1"/>
<dbReference type="PANTHER" id="PTHR45138">
    <property type="entry name" value="REGULATORY COMPONENTS OF SENSORY TRANSDUCTION SYSTEM"/>
    <property type="match status" value="1"/>
</dbReference>
<name>A0ABT4JAU3_9RHOB</name>
<comment type="catalytic activity">
    <reaction evidence="2">
        <text>2 GTP = 3',3'-c-di-GMP + 2 diphosphate</text>
        <dbReference type="Rhea" id="RHEA:24898"/>
        <dbReference type="ChEBI" id="CHEBI:33019"/>
        <dbReference type="ChEBI" id="CHEBI:37565"/>
        <dbReference type="ChEBI" id="CHEBI:58805"/>
        <dbReference type="EC" id="2.7.7.65"/>
    </reaction>
</comment>
<protein>
    <recommendedName>
        <fullName evidence="1">diguanylate cyclase</fullName>
        <ecNumber evidence="1">2.7.7.65</ecNumber>
    </recommendedName>
</protein>
<dbReference type="SUPFAM" id="SSF55781">
    <property type="entry name" value="GAF domain-like"/>
    <property type="match status" value="1"/>
</dbReference>
<dbReference type="InterPro" id="IPR050469">
    <property type="entry name" value="Diguanylate_Cyclase"/>
</dbReference>
<dbReference type="Pfam" id="PF01590">
    <property type="entry name" value="GAF"/>
    <property type="match status" value="1"/>
</dbReference>
<feature type="domain" description="GGDEF" evidence="3">
    <location>
        <begin position="196"/>
        <end position="327"/>
    </location>
</feature>
<dbReference type="PANTHER" id="PTHR45138:SF9">
    <property type="entry name" value="DIGUANYLATE CYCLASE DGCM-RELATED"/>
    <property type="match status" value="1"/>
</dbReference>
<gene>
    <name evidence="4" type="ORF">OU682_21730</name>
</gene>
<proteinExistence type="predicted"/>
<evidence type="ECO:0000313" key="4">
    <source>
        <dbReference type="EMBL" id="MCZ0964199.1"/>
    </source>
</evidence>
<evidence type="ECO:0000256" key="1">
    <source>
        <dbReference type="ARBA" id="ARBA00012528"/>
    </source>
</evidence>
<accession>A0ABT4JAU3</accession>
<evidence type="ECO:0000313" key="5">
    <source>
        <dbReference type="Proteomes" id="UP001149822"/>
    </source>
</evidence>
<organism evidence="4 5">
    <name type="scientific">Paracoccus benzoatiresistens</name>
    <dbReference type="NCBI Taxonomy" id="2997341"/>
    <lineage>
        <taxon>Bacteria</taxon>
        <taxon>Pseudomonadati</taxon>
        <taxon>Pseudomonadota</taxon>
        <taxon>Alphaproteobacteria</taxon>
        <taxon>Rhodobacterales</taxon>
        <taxon>Paracoccaceae</taxon>
        <taxon>Paracoccus</taxon>
    </lineage>
</organism>
<dbReference type="RefSeq" id="WP_268944294.1">
    <property type="nucleotide sequence ID" value="NZ_JAPTYD010000075.1"/>
</dbReference>
<dbReference type="Pfam" id="PF00990">
    <property type="entry name" value="GGDEF"/>
    <property type="match status" value="1"/>
</dbReference>
<keyword evidence="5" id="KW-1185">Reference proteome</keyword>